<keyword evidence="5" id="KW-0813">Transport</keyword>
<accession>A0AAI8CK69</accession>
<name>A0AAI8CK69_FERIS</name>
<feature type="domain" description="RCK N-terminal" evidence="3">
    <location>
        <begin position="127"/>
        <end position="248"/>
    </location>
</feature>
<dbReference type="GO" id="GO:0005886">
    <property type="term" value="C:plasma membrane"/>
    <property type="evidence" value="ECO:0007669"/>
    <property type="project" value="UniProtKB-SubCell"/>
</dbReference>
<feature type="domain" description="RCK C-terminal" evidence="4">
    <location>
        <begin position="269"/>
        <end position="355"/>
    </location>
</feature>
<dbReference type="InterPro" id="IPR036721">
    <property type="entry name" value="RCK_C_sf"/>
</dbReference>
<dbReference type="RefSeq" id="WP_052107123.1">
    <property type="nucleotide sequence ID" value="NZ_CP014334.2"/>
</dbReference>
<dbReference type="PANTHER" id="PTHR43833:SF9">
    <property type="entry name" value="POTASSIUM CHANNEL PROTEIN YUGO-RELATED"/>
    <property type="match status" value="1"/>
</dbReference>
<keyword evidence="2" id="KW-0472">Membrane</keyword>
<proteinExistence type="predicted"/>
<dbReference type="SUPFAM" id="SSF51735">
    <property type="entry name" value="NAD(P)-binding Rossmann-fold domains"/>
    <property type="match status" value="1"/>
</dbReference>
<dbReference type="EMBL" id="CP014334">
    <property type="protein sequence ID" value="AMW31927.2"/>
    <property type="molecule type" value="Genomic_DNA"/>
</dbReference>
<keyword evidence="6" id="KW-1185">Reference proteome</keyword>
<dbReference type="Pfam" id="PF02080">
    <property type="entry name" value="TrkA_C"/>
    <property type="match status" value="1"/>
</dbReference>
<evidence type="ECO:0000313" key="5">
    <source>
        <dbReference type="EMBL" id="AMW31927.2"/>
    </source>
</evidence>
<dbReference type="Pfam" id="PF02254">
    <property type="entry name" value="TrkA_N"/>
    <property type="match status" value="1"/>
</dbReference>
<evidence type="ECO:0000313" key="6">
    <source>
        <dbReference type="Proteomes" id="UP000093740"/>
    </source>
</evidence>
<evidence type="ECO:0000256" key="1">
    <source>
        <dbReference type="ARBA" id="ARBA00004651"/>
    </source>
</evidence>
<dbReference type="InterPro" id="IPR003148">
    <property type="entry name" value="RCK_N"/>
</dbReference>
<feature type="transmembrane region" description="Helical" evidence="2">
    <location>
        <begin position="83"/>
        <end position="106"/>
    </location>
</feature>
<dbReference type="InterPro" id="IPR036291">
    <property type="entry name" value="NAD(P)-bd_dom_sf"/>
</dbReference>
<dbReference type="SUPFAM" id="SSF81324">
    <property type="entry name" value="Voltage-gated potassium channels"/>
    <property type="match status" value="1"/>
</dbReference>
<organism evidence="5 6">
    <name type="scientific">Fervidobacterium islandicum</name>
    <dbReference type="NCBI Taxonomy" id="2423"/>
    <lineage>
        <taxon>Bacteria</taxon>
        <taxon>Thermotogati</taxon>
        <taxon>Thermotogota</taxon>
        <taxon>Thermotogae</taxon>
        <taxon>Thermotogales</taxon>
        <taxon>Fervidobacteriaceae</taxon>
        <taxon>Fervidobacterium</taxon>
    </lineage>
</organism>
<dbReference type="Pfam" id="PF07885">
    <property type="entry name" value="Ion_trans_2"/>
    <property type="match status" value="1"/>
</dbReference>
<dbReference type="InterPro" id="IPR050721">
    <property type="entry name" value="Trk_Ktr_HKT_K-transport"/>
</dbReference>
<evidence type="ECO:0000259" key="4">
    <source>
        <dbReference type="PROSITE" id="PS51202"/>
    </source>
</evidence>
<dbReference type="GO" id="GO:0006813">
    <property type="term" value="P:potassium ion transport"/>
    <property type="evidence" value="ECO:0007669"/>
    <property type="project" value="InterPro"/>
</dbReference>
<protein>
    <submittedName>
        <fullName evidence="5">Potassium channel protein</fullName>
    </submittedName>
</protein>
<dbReference type="PANTHER" id="PTHR43833">
    <property type="entry name" value="POTASSIUM CHANNEL PROTEIN 2-RELATED-RELATED"/>
    <property type="match status" value="1"/>
</dbReference>
<evidence type="ECO:0000259" key="3">
    <source>
        <dbReference type="PROSITE" id="PS51201"/>
    </source>
</evidence>
<dbReference type="Proteomes" id="UP000093740">
    <property type="component" value="Chromosome"/>
</dbReference>
<reference evidence="5 6" key="1">
    <citation type="journal article" date="2015" name="Stand. Genomic Sci.">
        <title>Genome sequence of a native-feather degrading extremely thermophilic Eubacterium, Fervidobacterium islandicum AW-1.</title>
        <authorList>
            <person name="Lee Y.J."/>
            <person name="Jeong H."/>
            <person name="Park G.S."/>
            <person name="Kwak Y."/>
            <person name="Lee S.J."/>
            <person name="Lee S.J."/>
            <person name="Park M.K."/>
            <person name="Kim J.Y."/>
            <person name="Kang H.K."/>
            <person name="Shin J.H."/>
            <person name="Lee D.W."/>
        </authorList>
    </citation>
    <scope>NUCLEOTIDE SEQUENCE [LARGE SCALE GENOMIC DNA]</scope>
    <source>
        <strain evidence="5 6">AW-1</strain>
    </source>
</reference>
<dbReference type="InterPro" id="IPR013099">
    <property type="entry name" value="K_chnl_dom"/>
</dbReference>
<dbReference type="SUPFAM" id="SSF116726">
    <property type="entry name" value="TrkA C-terminal domain-like"/>
    <property type="match status" value="1"/>
</dbReference>
<comment type="subcellular location">
    <subcellularLocation>
        <location evidence="1">Cell membrane</location>
        <topology evidence="1">Multi-pass membrane protein</topology>
    </subcellularLocation>
</comment>
<dbReference type="Gene3D" id="1.10.287.70">
    <property type="match status" value="1"/>
</dbReference>
<dbReference type="InterPro" id="IPR006037">
    <property type="entry name" value="RCK_C"/>
</dbReference>
<keyword evidence="2" id="KW-0812">Transmembrane</keyword>
<dbReference type="KEGG" id="fia:NA23_00240"/>
<sequence>MPNKSKKHKKHLNKTFQFLERNIVQRLKKALLSITAVFVVGTLYYWIFEGFSFIDALFFVGITISTVGYGIHKELSVFGKFFTLALILAGLSIVLYNVSYVTALLVEGDLLRLLRQRRVERKVSRMKDHIIVVGVGKIGTEVITQLRRLNEPVVAIDSVISEEELKKKLPANASEVVFVRGDATNEDTLLRAGIKQARALITTLPSDALNVFVSLTAKNLNHDIYIISNISDLSNLTKFIYAGVDHPIATAEIAGLKMVEAIGFLRKKENIVDVLNILDRTFQVEILDITNTKLSGKKISELRLKEKYNVYIVAIIRGDEFILGPSKDEVLTKESKIVLFGEESGLAKFRDDFLNGK</sequence>
<dbReference type="Gene3D" id="3.40.50.720">
    <property type="entry name" value="NAD(P)-binding Rossmann-like Domain"/>
    <property type="match status" value="1"/>
</dbReference>
<dbReference type="GO" id="GO:0008324">
    <property type="term" value="F:monoatomic cation transmembrane transporter activity"/>
    <property type="evidence" value="ECO:0007669"/>
    <property type="project" value="InterPro"/>
</dbReference>
<gene>
    <name evidence="5" type="ORF">NA23_00240</name>
</gene>
<keyword evidence="5" id="KW-0407">Ion channel</keyword>
<feature type="transmembrane region" description="Helical" evidence="2">
    <location>
        <begin position="53"/>
        <end position="71"/>
    </location>
</feature>
<dbReference type="PROSITE" id="PS51201">
    <property type="entry name" value="RCK_N"/>
    <property type="match status" value="1"/>
</dbReference>
<evidence type="ECO:0000256" key="2">
    <source>
        <dbReference type="SAM" id="Phobius"/>
    </source>
</evidence>
<keyword evidence="5" id="KW-0406">Ion transport</keyword>
<keyword evidence="2" id="KW-1133">Transmembrane helix</keyword>
<dbReference type="Gene3D" id="3.30.70.1450">
    <property type="entry name" value="Regulator of K+ conductance, C-terminal domain"/>
    <property type="match status" value="1"/>
</dbReference>
<dbReference type="PROSITE" id="PS51202">
    <property type="entry name" value="RCK_C"/>
    <property type="match status" value="1"/>
</dbReference>
<dbReference type="AlphaFoldDB" id="A0AAI8CK69"/>
<feature type="transmembrane region" description="Helical" evidence="2">
    <location>
        <begin position="30"/>
        <end position="47"/>
    </location>
</feature>